<sequence length="235" mass="27206">MKNLATYSLSLERETGVINGDYSDDVIFLRQLILDGQFDNALDFIEPLRELDEFNFRLFRFQITKFKYYELLCIKQEPGVYQDNEFTVMEIVEALKDLEHIAPNVEDYKHLCALLTLPKLSDHDDFKNWNPSSARVECFNKILPLVEPYLPKAPISGKKNEHRDEVALNNRLIQLLVKGCFYENCVDFCQSQALGEPKDIDHSTMSSKLLQQKPPLCGNDLSLISWLEGKQQKII</sequence>
<reference evidence="2" key="1">
    <citation type="submission" date="2016-11" db="UniProtKB">
        <authorList>
            <consortium name="WormBaseParasite"/>
        </authorList>
    </citation>
    <scope>IDENTIFICATION</scope>
    <source>
        <strain evidence="2">KR3021</strain>
    </source>
</reference>
<accession>A0AC35U0M8</accession>
<evidence type="ECO:0000313" key="1">
    <source>
        <dbReference type="Proteomes" id="UP000095286"/>
    </source>
</evidence>
<proteinExistence type="predicted"/>
<dbReference type="WBParaSite" id="RSKR_0000633200.1">
    <property type="protein sequence ID" value="RSKR_0000633200.1"/>
    <property type="gene ID" value="RSKR_0000633200"/>
</dbReference>
<protein>
    <submittedName>
        <fullName evidence="2">CTLH domain-containing protein</fullName>
    </submittedName>
</protein>
<name>A0AC35U0M8_9BILA</name>
<dbReference type="Proteomes" id="UP000095286">
    <property type="component" value="Unplaced"/>
</dbReference>
<evidence type="ECO:0000313" key="2">
    <source>
        <dbReference type="WBParaSite" id="RSKR_0000633200.1"/>
    </source>
</evidence>
<organism evidence="1 2">
    <name type="scientific">Rhabditophanes sp. KR3021</name>
    <dbReference type="NCBI Taxonomy" id="114890"/>
    <lineage>
        <taxon>Eukaryota</taxon>
        <taxon>Metazoa</taxon>
        <taxon>Ecdysozoa</taxon>
        <taxon>Nematoda</taxon>
        <taxon>Chromadorea</taxon>
        <taxon>Rhabditida</taxon>
        <taxon>Tylenchina</taxon>
        <taxon>Panagrolaimomorpha</taxon>
        <taxon>Strongyloidoidea</taxon>
        <taxon>Alloionematidae</taxon>
        <taxon>Rhabditophanes</taxon>
    </lineage>
</organism>